<dbReference type="AlphaFoldDB" id="A0AAW2G112"/>
<accession>A0AAW2G112</accession>
<keyword evidence="1" id="KW-0812">Transmembrane</keyword>
<feature type="transmembrane region" description="Helical" evidence="1">
    <location>
        <begin position="12"/>
        <end position="30"/>
    </location>
</feature>
<name>A0AAW2G112_9HYME</name>
<evidence type="ECO:0000313" key="3">
    <source>
        <dbReference type="Proteomes" id="UP001430953"/>
    </source>
</evidence>
<reference evidence="2 3" key="1">
    <citation type="submission" date="2023-03" db="EMBL/GenBank/DDBJ databases">
        <title>High recombination rates correlate with genetic variation in Cardiocondyla obscurior ants.</title>
        <authorList>
            <person name="Errbii M."/>
        </authorList>
    </citation>
    <scope>NUCLEOTIDE SEQUENCE [LARGE SCALE GENOMIC DNA]</scope>
    <source>
        <strain evidence="2">Alpha-2009</strain>
        <tissue evidence="2">Whole body</tissue>
    </source>
</reference>
<proteinExistence type="predicted"/>
<evidence type="ECO:0000256" key="1">
    <source>
        <dbReference type="SAM" id="Phobius"/>
    </source>
</evidence>
<organism evidence="2 3">
    <name type="scientific">Cardiocondyla obscurior</name>
    <dbReference type="NCBI Taxonomy" id="286306"/>
    <lineage>
        <taxon>Eukaryota</taxon>
        <taxon>Metazoa</taxon>
        <taxon>Ecdysozoa</taxon>
        <taxon>Arthropoda</taxon>
        <taxon>Hexapoda</taxon>
        <taxon>Insecta</taxon>
        <taxon>Pterygota</taxon>
        <taxon>Neoptera</taxon>
        <taxon>Endopterygota</taxon>
        <taxon>Hymenoptera</taxon>
        <taxon>Apocrita</taxon>
        <taxon>Aculeata</taxon>
        <taxon>Formicoidea</taxon>
        <taxon>Formicidae</taxon>
        <taxon>Myrmicinae</taxon>
        <taxon>Cardiocondyla</taxon>
    </lineage>
</organism>
<keyword evidence="1" id="KW-1133">Transmembrane helix</keyword>
<evidence type="ECO:0000313" key="2">
    <source>
        <dbReference type="EMBL" id="KAL0120919.1"/>
    </source>
</evidence>
<keyword evidence="1" id="KW-0472">Membrane</keyword>
<gene>
    <name evidence="2" type="ORF">PUN28_008549</name>
</gene>
<dbReference type="Proteomes" id="UP001430953">
    <property type="component" value="Unassembled WGS sequence"/>
</dbReference>
<protein>
    <submittedName>
        <fullName evidence="2">Uncharacterized protein</fullName>
    </submittedName>
</protein>
<comment type="caution">
    <text evidence="2">The sequence shown here is derived from an EMBL/GenBank/DDBJ whole genome shotgun (WGS) entry which is preliminary data.</text>
</comment>
<sequence>MIFLCYGDHFFVHNVISLYLLFLYNAVYLVSVQHDMPMQCPTNDGTIVCGPTCVGVSLSPFLSSLRPRGCVSDLRPICVVNKFLRNVDYRLNAGTAIIYPCHFIERLLRERRKVFLSVVKIENI</sequence>
<dbReference type="EMBL" id="JADYXP020000007">
    <property type="protein sequence ID" value="KAL0120919.1"/>
    <property type="molecule type" value="Genomic_DNA"/>
</dbReference>
<keyword evidence="3" id="KW-1185">Reference proteome</keyword>